<dbReference type="SUPFAM" id="SSF54001">
    <property type="entry name" value="Cysteine proteinases"/>
    <property type="match status" value="1"/>
</dbReference>
<dbReference type="GO" id="GO:0005634">
    <property type="term" value="C:nucleus"/>
    <property type="evidence" value="ECO:0007669"/>
    <property type="project" value="TreeGrafter"/>
</dbReference>
<dbReference type="GO" id="GO:0004843">
    <property type="term" value="F:cysteine-type deubiquitinase activity"/>
    <property type="evidence" value="ECO:0007669"/>
    <property type="project" value="InterPro"/>
</dbReference>
<gene>
    <name evidence="3" type="ORF">N0V93_005518</name>
</gene>
<evidence type="ECO:0000259" key="2">
    <source>
        <dbReference type="PROSITE" id="PS50235"/>
    </source>
</evidence>
<feature type="compositionally biased region" description="Basic and acidic residues" evidence="1">
    <location>
        <begin position="9"/>
        <end position="18"/>
    </location>
</feature>
<dbReference type="InterPro" id="IPR050164">
    <property type="entry name" value="Peptidase_C19"/>
</dbReference>
<feature type="compositionally biased region" description="Polar residues" evidence="1">
    <location>
        <begin position="45"/>
        <end position="66"/>
    </location>
</feature>
<name>A0A9W8YUV6_9PEZI</name>
<proteinExistence type="predicted"/>
<dbReference type="EMBL" id="JAPEVB010000003">
    <property type="protein sequence ID" value="KAJ4391898.1"/>
    <property type="molecule type" value="Genomic_DNA"/>
</dbReference>
<dbReference type="PROSITE" id="PS00973">
    <property type="entry name" value="USP_2"/>
    <property type="match status" value="1"/>
</dbReference>
<dbReference type="InterPro" id="IPR038765">
    <property type="entry name" value="Papain-like_cys_pep_sf"/>
</dbReference>
<accession>A0A9W8YUV6</accession>
<dbReference type="Gene3D" id="3.90.70.10">
    <property type="entry name" value="Cysteine proteinases"/>
    <property type="match status" value="1"/>
</dbReference>
<feature type="domain" description="USP" evidence="2">
    <location>
        <begin position="1626"/>
        <end position="1952"/>
    </location>
</feature>
<feature type="region of interest" description="Disordered" evidence="1">
    <location>
        <begin position="190"/>
        <end position="211"/>
    </location>
</feature>
<sequence>MDQLQRSPSDTESRERAGSSDPCSTRPNPFDDDDGSSARKRRRTSINGASSSRSIDTPSGSSSPLVATQPGPGLVENNHHGDVTMTMDATSPEPQTPERHHDQPPPTPDSKPTRITLNLKSKKQAPLSESSSSLSPNDVDEDLVGPQGNDIRLSVENEFDDDLPGPDFVDTASPTLDDNENLAIEIIDDDDEDEDDQDAGVTVLDGSDSNPMVSFPYQPSEPLVDSLPKLCHLLHTNTQALCALRTWIESYMAWTSRVGLQEMHDLYKDYREFWQAMGPLIYQNTSPKLNAMARTHQTHQLFFDFHIVFAQLTATFVEMDCAEMINGVSEQGWQEPASTTFLFLLNVLMMDYAKIIAPNSNVMDAEALWPDLVNRLLENFRSFRKTAASPPLVNSVYTLGHGLARLIPNHPRFIDCLAGVVQVAAVLVRSEIARLRTTAYLQSPDQAKSALALARGYSLFKAASDALCICIDKNVNQITPMTAEFMIEGLTNLLRLSLRVGCDHTQLVVQAHQRKHPEIQQEDTVQIVVNEWRLDVLTKLIMSSQMQLRIFAAPCMCVDLVEIWKENQHGSHPVLQHFSDELKRSGVIDYILGPTCHPEVTTQSFNIIGFLFASQTITEDQMDLMWRTATTCQISGVSESLLAMVGNIANLFSMQDLLSVCCKLQTVPIENFNPTMKEFCDKIICQLYQKHNSIQDLLPYSLMFRLLRESSVPGPPFYQVIQKWASDLIPQLLRRGPSPEDRQLLQQECLKDITEKTRYTLGSIHALVLLCRPVSRDRDLQQLISQHNLPQLLVDELEHAIESREELGLQHAISGPENSPRLQLLGSVVLGAERNVLTEELGRKLWELLVGQRAASQEDRDCAWLRLNSVMESEAGHPFLEICFKEYFPTLSPELFRPGSLDFVLHKILPVLKKADSFVLEDTESNDHLAVEQLWRVALIAPSGTVEQRAIGALVKDVYLENPAMKQMPLHRARKIHLALVNRCMQQLSDAAKQCTVGHGIPEDDKADPMDVTVDEQPTSEQEQLFTRSLTIVMEFHKLHQQTPPFSSPDLRSLVLSESKDVAGESAELKVQSFDGYTHTDVKPLAIGRLNTAGSLLASIRSVTGFDNYRLYYKGQAFTPSEQDICKSLEDLHIHNGLILVKRETDADERPVHVRPGASPVEIEIMRHFEELWQFLALRETLADKIYDFLITLPVDEHILELLRKDTTTYQDIFPIGQPLKSLYALYAIKEYLNPLSPLTSPSEESEGYDFALQRILRLVVSAISDREVIDSGSGAILKAKLASRLVRQFARILTDPARNSLTSECLDAILVERLSDLLASALKAEPSPPITDLVTETFKAILETCTLRSDLWELLHSQMQFRATVKKLLIDDDRAIVRKSIAGCIRDKINENSRDPSAVSATALRGFFWPLLMDMIPHALAKPAHSFECFSLTVAVLRSAKRSQSSGIDLKKAVLHITEILLLKYHSTEVPALTLASPRPADEAIASQNANQLGAIDLGAFGLITLLNRLLCDNSDQEILDVLPPGHGWLLFARYLFPETRLWSSPNTLWSHGLVFNETTRIQLNDVVLQLAGRDLNQLEQLFTSLHGMLPCTINDRLAYDPVYAYDTSFNFDRAREIRAACGYAGLKNLSNTCYLNSLCTQVFMNIEFREFMLSFDVDARDRTRSLLYETQNMFGRLQASQHRFVDPELFVASIKTYDDDLINVNNQMDVEEFFNLLNDRWESQLRSQEAVRRFRTFFGGQLVTQTKSKECDHISEVMEPFSAIQCDIKGKKNLLESLDAYVGGEHMEGDNKYKCSSCDRHVDAVRRSCLKEIPDSLIFHLKRFEFNLRLQSRNKINDYFAFPNRIDMRPYTIDHLSNSPGGSTEDWFELVGVLVHAGTAESGHYYSFIRERPSSRPDESWFEFNDDIVSPWNSSNLEACCFGGPDSTWDAGGSRYDKNYGAYMLFYERASTLERKQQELQRRTIQSPVQVPVPPRLDNGIKAENLRLLRRHCFFDPDHMRFVISAVERMIALNLGQCSEHHAIEKLAIETALAHLDQVVSRSKDALDAPKLAKLVMKMVQECPKCAFHVYDYFSTRQEAFRNLIQRCPEAEARRCTADIFMASLRCIKDNFPDDYYSPTLSTPAGVDFPDDVVHGVCAMFDDLWANFHFVSMHRSWPEVFDLMARFVEFGKAELLVFLNYDFLCKTIMILVAPFMQEQERDAQFTRFANFLARRPNRQPNYAPVIGLLKSILVRVTMKTAVLGPVQRESRYMHKPDEPLRLTEAEFRLLDTPLDISGNALIDKIISTPQNVEATDAIIAHILEHKWEMDVDILQTLITNLTPQQAYVVYAPYLRVAEKYCQLSHYADRINQLIQHIAGNSKAMAVSEAKALWSFFRTAVEGSRLHSGESQTSIYMQSLRYMPAWAPPLLEHYDANLSAEVETMLNEKVFLFDKDPSFDEEQADETLAETASECAKRVGIQCCEYARDAYIRRNQAVQTSTVAVMQRVLDKAGSHFNEDEADGQAYIQNFRENLQRLSVDDLEDDGSGTLSGHNSLIIGASKPNALELTRLLFQLDWGDSVASSDQVESMGDDEIKDFEF</sequence>
<keyword evidence="4" id="KW-1185">Reference proteome</keyword>
<evidence type="ECO:0000313" key="4">
    <source>
        <dbReference type="Proteomes" id="UP001140453"/>
    </source>
</evidence>
<dbReference type="GO" id="GO:0016579">
    <property type="term" value="P:protein deubiquitination"/>
    <property type="evidence" value="ECO:0007669"/>
    <property type="project" value="InterPro"/>
</dbReference>
<dbReference type="InterPro" id="IPR028889">
    <property type="entry name" value="USP"/>
</dbReference>
<dbReference type="InterPro" id="IPR018200">
    <property type="entry name" value="USP_CS"/>
</dbReference>
<reference evidence="3" key="1">
    <citation type="submission" date="2022-10" db="EMBL/GenBank/DDBJ databases">
        <title>Tapping the CABI collections for fungal endophytes: first genome assemblies for Collariella, Neodidymelliopsis, Ascochyta clinopodiicola, Didymella pomorum, Didymosphaeria variabile, Neocosmospora piperis and Neocucurbitaria cava.</title>
        <authorList>
            <person name="Hill R."/>
        </authorList>
    </citation>
    <scope>NUCLEOTIDE SEQUENCE</scope>
    <source>
        <strain evidence="3">IMI 355082</strain>
    </source>
</reference>
<protein>
    <recommendedName>
        <fullName evidence="2">USP domain-containing protein</fullName>
    </recommendedName>
</protein>
<dbReference type="PANTHER" id="PTHR24006:SF827">
    <property type="entry name" value="UBIQUITIN CARBOXYL-TERMINAL HYDROLASE 34"/>
    <property type="match status" value="1"/>
</dbReference>
<dbReference type="FunFam" id="3.90.70.10:FF:000022">
    <property type="entry name" value="Ubiquitin carboxyl-terminal hydrolase 24"/>
    <property type="match status" value="1"/>
</dbReference>
<dbReference type="PROSITE" id="PS50235">
    <property type="entry name" value="USP_3"/>
    <property type="match status" value="1"/>
</dbReference>
<dbReference type="GO" id="GO:0005829">
    <property type="term" value="C:cytosol"/>
    <property type="evidence" value="ECO:0007669"/>
    <property type="project" value="TreeGrafter"/>
</dbReference>
<dbReference type="InterPro" id="IPR001394">
    <property type="entry name" value="Peptidase_C19_UCH"/>
</dbReference>
<evidence type="ECO:0000313" key="3">
    <source>
        <dbReference type="EMBL" id="KAJ4391898.1"/>
    </source>
</evidence>
<comment type="caution">
    <text evidence="3">The sequence shown here is derived from an EMBL/GenBank/DDBJ whole genome shotgun (WGS) entry which is preliminary data.</text>
</comment>
<dbReference type="Pfam" id="PF12030">
    <property type="entry name" value="DUF3517"/>
    <property type="match status" value="1"/>
</dbReference>
<feature type="region of interest" description="Disordered" evidence="1">
    <location>
        <begin position="1"/>
        <end position="148"/>
    </location>
</feature>
<organism evidence="3 4">
    <name type="scientific">Gnomoniopsis smithogilvyi</name>
    <dbReference type="NCBI Taxonomy" id="1191159"/>
    <lineage>
        <taxon>Eukaryota</taxon>
        <taxon>Fungi</taxon>
        <taxon>Dikarya</taxon>
        <taxon>Ascomycota</taxon>
        <taxon>Pezizomycotina</taxon>
        <taxon>Sordariomycetes</taxon>
        <taxon>Sordariomycetidae</taxon>
        <taxon>Diaporthales</taxon>
        <taxon>Gnomoniaceae</taxon>
        <taxon>Gnomoniopsis</taxon>
    </lineage>
</organism>
<dbReference type="InterPro" id="IPR021905">
    <property type="entry name" value="DUF3517"/>
</dbReference>
<dbReference type="PANTHER" id="PTHR24006">
    <property type="entry name" value="UBIQUITIN CARBOXYL-TERMINAL HYDROLASE"/>
    <property type="match status" value="1"/>
</dbReference>
<dbReference type="OrthoDB" id="420187at2759"/>
<evidence type="ECO:0000256" key="1">
    <source>
        <dbReference type="SAM" id="MobiDB-lite"/>
    </source>
</evidence>
<dbReference type="Pfam" id="PF00443">
    <property type="entry name" value="UCH"/>
    <property type="match status" value="1"/>
</dbReference>
<dbReference type="Proteomes" id="UP001140453">
    <property type="component" value="Unassembled WGS sequence"/>
</dbReference>